<gene>
    <name evidence="1" type="ORF">CCUS01_10560</name>
</gene>
<dbReference type="EMBL" id="MPDP01000292">
    <property type="protein sequence ID" value="KAK1454267.1"/>
    <property type="molecule type" value="Genomic_DNA"/>
</dbReference>
<reference evidence="1" key="1">
    <citation type="submission" date="2016-11" db="EMBL/GenBank/DDBJ databases">
        <title>The genome sequence of Colletotrichum cuscutae.</title>
        <authorList>
            <person name="Baroncelli R."/>
        </authorList>
    </citation>
    <scope>NUCLEOTIDE SEQUENCE</scope>
    <source>
        <strain evidence="1">IMI 304802</strain>
    </source>
</reference>
<proteinExistence type="predicted"/>
<accession>A0AAI9XND7</accession>
<dbReference type="AlphaFoldDB" id="A0AAI9XND7"/>
<protein>
    <submittedName>
        <fullName evidence="1">Uncharacterized protein</fullName>
    </submittedName>
</protein>
<keyword evidence="2" id="KW-1185">Reference proteome</keyword>
<name>A0AAI9XND7_9PEZI</name>
<evidence type="ECO:0000313" key="1">
    <source>
        <dbReference type="EMBL" id="KAK1454267.1"/>
    </source>
</evidence>
<comment type="caution">
    <text evidence="1">The sequence shown here is derived from an EMBL/GenBank/DDBJ whole genome shotgun (WGS) entry which is preliminary data.</text>
</comment>
<organism evidence="1 2">
    <name type="scientific">Colletotrichum cuscutae</name>
    <dbReference type="NCBI Taxonomy" id="1209917"/>
    <lineage>
        <taxon>Eukaryota</taxon>
        <taxon>Fungi</taxon>
        <taxon>Dikarya</taxon>
        <taxon>Ascomycota</taxon>
        <taxon>Pezizomycotina</taxon>
        <taxon>Sordariomycetes</taxon>
        <taxon>Hypocreomycetidae</taxon>
        <taxon>Glomerellales</taxon>
        <taxon>Glomerellaceae</taxon>
        <taxon>Colletotrichum</taxon>
        <taxon>Colletotrichum acutatum species complex</taxon>
    </lineage>
</organism>
<dbReference type="Proteomes" id="UP001239213">
    <property type="component" value="Unassembled WGS sequence"/>
</dbReference>
<evidence type="ECO:0000313" key="2">
    <source>
        <dbReference type="Proteomes" id="UP001239213"/>
    </source>
</evidence>
<sequence>MVHPTSKPRLLRGAGPCLPLVSILASRVTCR</sequence>